<reference evidence="1 2" key="1">
    <citation type="submission" date="2018-09" db="EMBL/GenBank/DDBJ databases">
        <title>Genome Sequence of Paenibacillus lautus Strain E7593-69, Azo Dye-Degrading Bacteria, Isolated from Commercial Tattoo Inks.</title>
        <authorList>
            <person name="Nho S.W."/>
            <person name="Kim S.-J."/>
            <person name="Kweon O."/>
            <person name="Cerniglia C.E."/>
        </authorList>
    </citation>
    <scope>NUCLEOTIDE SEQUENCE [LARGE SCALE GENOMIC DNA]</scope>
    <source>
        <strain evidence="1 2">E7593-69</strain>
    </source>
</reference>
<protein>
    <recommendedName>
        <fullName evidence="3">Phage gp6-like head-tail connector protein</fullName>
    </recommendedName>
</protein>
<dbReference type="AlphaFoldDB" id="A0A385TRT2"/>
<name>A0A385TRT2_PAELA</name>
<evidence type="ECO:0000313" key="2">
    <source>
        <dbReference type="Proteomes" id="UP000266552"/>
    </source>
</evidence>
<keyword evidence="2" id="KW-1185">Reference proteome</keyword>
<sequence length="100" mass="11468">MDETQILNLVKERLGIRTAVRDSYLTAIVQGVLKELQDEHGLELDPINAYHLMFVVDFATWRYQSATNNETSFTGSPVSMPRHLQYRLHNLLLHVGSKQS</sequence>
<proteinExistence type="predicted"/>
<dbReference type="EMBL" id="CP032412">
    <property type="protein sequence ID" value="AYB47130.1"/>
    <property type="molecule type" value="Genomic_DNA"/>
</dbReference>
<dbReference type="KEGG" id="plw:D5F53_29225"/>
<evidence type="ECO:0000313" key="1">
    <source>
        <dbReference type="EMBL" id="AYB47130.1"/>
    </source>
</evidence>
<dbReference type="RefSeq" id="WP_119850619.1">
    <property type="nucleotide sequence ID" value="NZ_CP032412.1"/>
</dbReference>
<gene>
    <name evidence="1" type="ORF">D5F53_29225</name>
</gene>
<dbReference type="Proteomes" id="UP000266552">
    <property type="component" value="Chromosome"/>
</dbReference>
<accession>A0A385TRT2</accession>
<evidence type="ECO:0008006" key="3">
    <source>
        <dbReference type="Google" id="ProtNLM"/>
    </source>
</evidence>
<organism evidence="1 2">
    <name type="scientific">Paenibacillus lautus</name>
    <name type="common">Bacillus lautus</name>
    <dbReference type="NCBI Taxonomy" id="1401"/>
    <lineage>
        <taxon>Bacteria</taxon>
        <taxon>Bacillati</taxon>
        <taxon>Bacillota</taxon>
        <taxon>Bacilli</taxon>
        <taxon>Bacillales</taxon>
        <taxon>Paenibacillaceae</taxon>
        <taxon>Paenibacillus</taxon>
    </lineage>
</organism>